<dbReference type="KEGG" id="mpar:F7D14_18200"/>
<keyword evidence="13" id="KW-0998">Cell outer membrane</keyword>
<dbReference type="InterPro" id="IPR003715">
    <property type="entry name" value="Poly_export_N"/>
</dbReference>
<keyword evidence="10" id="KW-0626">Porin</keyword>
<dbReference type="AlphaFoldDB" id="A0A6B8MD38"/>
<comment type="similarity">
    <text evidence="2">Belongs to the BexD/CtrA/VexA family.</text>
</comment>
<keyword evidence="5" id="KW-0762">Sugar transport</keyword>
<keyword evidence="9" id="KW-0406">Ion transport</keyword>
<dbReference type="GO" id="GO:0046930">
    <property type="term" value="C:pore complex"/>
    <property type="evidence" value="ECO:0007669"/>
    <property type="project" value="UniProtKB-KW"/>
</dbReference>
<evidence type="ECO:0000256" key="5">
    <source>
        <dbReference type="ARBA" id="ARBA00022597"/>
    </source>
</evidence>
<comment type="subcellular location">
    <subcellularLocation>
        <location evidence="1">Cell outer membrane</location>
        <topology evidence="1">Multi-pass membrane protein</topology>
    </subcellularLocation>
</comment>
<dbReference type="PANTHER" id="PTHR33619:SF3">
    <property type="entry name" value="POLYSACCHARIDE EXPORT PROTEIN GFCE-RELATED"/>
    <property type="match status" value="1"/>
</dbReference>
<evidence type="ECO:0000256" key="4">
    <source>
        <dbReference type="ARBA" id="ARBA00022452"/>
    </source>
</evidence>
<dbReference type="Gene3D" id="3.30.1950.10">
    <property type="entry name" value="wza like domain"/>
    <property type="match status" value="1"/>
</dbReference>
<evidence type="ECO:0000256" key="11">
    <source>
        <dbReference type="ARBA" id="ARBA00023136"/>
    </source>
</evidence>
<keyword evidence="7" id="KW-0732">Signal</keyword>
<evidence type="ECO:0000313" key="18">
    <source>
        <dbReference type="Proteomes" id="UP000422569"/>
    </source>
</evidence>
<evidence type="ECO:0000313" key="17">
    <source>
        <dbReference type="EMBL" id="QGM99223.1"/>
    </source>
</evidence>
<keyword evidence="14" id="KW-0449">Lipoprotein</keyword>
<keyword evidence="3" id="KW-0813">Transport</keyword>
<dbReference type="PANTHER" id="PTHR33619">
    <property type="entry name" value="POLYSACCHARIDE EXPORT PROTEIN GFCE-RELATED"/>
    <property type="match status" value="1"/>
</dbReference>
<gene>
    <name evidence="17" type="ORF">F7D14_18200</name>
</gene>
<reference evidence="17 18" key="1">
    <citation type="submission" date="2019-09" db="EMBL/GenBank/DDBJ databases">
        <title>Isolation and complete genome sequencing of Methylocystis species.</title>
        <authorList>
            <person name="Rumah B.L."/>
            <person name="Stead C.E."/>
            <person name="Stevens B.C."/>
            <person name="Minton N.P."/>
            <person name="Grosse-Honebrink A."/>
            <person name="Zhang Y."/>
        </authorList>
    </citation>
    <scope>NUCLEOTIDE SEQUENCE [LARGE SCALE GENOMIC DNA]</scope>
    <source>
        <strain evidence="17 18">BRCS2</strain>
    </source>
</reference>
<evidence type="ECO:0000259" key="16">
    <source>
        <dbReference type="Pfam" id="PF22461"/>
    </source>
</evidence>
<evidence type="ECO:0000259" key="15">
    <source>
        <dbReference type="Pfam" id="PF02563"/>
    </source>
</evidence>
<keyword evidence="11" id="KW-0472">Membrane</keyword>
<sequence length="475" mass="50561">MFPSSSARRFRFTRRRNESANECVAMSAAPPLQGDDRGDALTSTRIAHLPAVLTKRIRAMQGRRSINRFPVKFLWAIFAMALTSCSFTAELVPKDGPTAEAVRNAAEVHVASGETLSYAFVKLGPETANAVNRTTNALALRFNGLASSKSHKAEAPIGVGDVISVTVFEALAGGLFIPAEAGVRSGNLVQMPNQEVDSSGQVNVPYIGNVRVAGRTAKEVGAEVSRRLANRAIEPQTIVSVVERRSNDVSVLGDVNLPARFFIDPSGIRLLAAIARAGGPKSPAHETIVTVQRRGATAQALLSTIIKEPSQNIPLAGGDSIFLAREPKIFMAFGATIERPGVSLTGVVGGSSVSRRFSFDADNFSLAEGLAKAGGLDSLRADPKGVFLLRFENKRTLASLGVDTSTYRSDAVPTIYAVDLSVSEGFFLMNSFYLRHQDVIVVTDSPTADLQKLLAVFTNLSQIAQGAGFLANATK</sequence>
<name>A0A6B8MD38_9HYPH</name>
<dbReference type="Gene3D" id="3.10.560.10">
    <property type="entry name" value="Outer membrane lipoprotein wza domain like"/>
    <property type="match status" value="2"/>
</dbReference>
<organism evidence="17 18">
    <name type="scientific">Methylocystis parvus</name>
    <dbReference type="NCBI Taxonomy" id="134"/>
    <lineage>
        <taxon>Bacteria</taxon>
        <taxon>Pseudomonadati</taxon>
        <taxon>Pseudomonadota</taxon>
        <taxon>Alphaproteobacteria</taxon>
        <taxon>Hyphomicrobiales</taxon>
        <taxon>Methylocystaceae</taxon>
        <taxon>Methylocystis</taxon>
    </lineage>
</organism>
<dbReference type="GO" id="GO:0015288">
    <property type="term" value="F:porin activity"/>
    <property type="evidence" value="ECO:0007669"/>
    <property type="project" value="UniProtKB-KW"/>
</dbReference>
<dbReference type="InterPro" id="IPR049712">
    <property type="entry name" value="Poly_export"/>
</dbReference>
<evidence type="ECO:0000256" key="7">
    <source>
        <dbReference type="ARBA" id="ARBA00022729"/>
    </source>
</evidence>
<keyword evidence="12" id="KW-0564">Palmitate</keyword>
<feature type="domain" description="SLBB" evidence="16">
    <location>
        <begin position="249"/>
        <end position="322"/>
    </location>
</feature>
<evidence type="ECO:0000256" key="14">
    <source>
        <dbReference type="ARBA" id="ARBA00023288"/>
    </source>
</evidence>
<accession>A0A6B8MD38</accession>
<feature type="domain" description="Polysaccharide export protein N-terminal" evidence="15">
    <location>
        <begin position="153"/>
        <end position="241"/>
    </location>
</feature>
<evidence type="ECO:0000256" key="8">
    <source>
        <dbReference type="ARBA" id="ARBA00023047"/>
    </source>
</evidence>
<dbReference type="InterPro" id="IPR054765">
    <property type="entry name" value="SLBB_dom"/>
</dbReference>
<evidence type="ECO:0000256" key="13">
    <source>
        <dbReference type="ARBA" id="ARBA00023237"/>
    </source>
</evidence>
<dbReference type="GO" id="GO:0015159">
    <property type="term" value="F:polysaccharide transmembrane transporter activity"/>
    <property type="evidence" value="ECO:0007669"/>
    <property type="project" value="InterPro"/>
</dbReference>
<evidence type="ECO:0000256" key="1">
    <source>
        <dbReference type="ARBA" id="ARBA00004571"/>
    </source>
</evidence>
<proteinExistence type="inferred from homology"/>
<evidence type="ECO:0000256" key="2">
    <source>
        <dbReference type="ARBA" id="ARBA00009450"/>
    </source>
</evidence>
<keyword evidence="6" id="KW-0812">Transmembrane</keyword>
<evidence type="ECO:0000256" key="10">
    <source>
        <dbReference type="ARBA" id="ARBA00023114"/>
    </source>
</evidence>
<keyword evidence="18" id="KW-1185">Reference proteome</keyword>
<dbReference type="EMBL" id="CP044331">
    <property type="protein sequence ID" value="QGM99223.1"/>
    <property type="molecule type" value="Genomic_DNA"/>
</dbReference>
<dbReference type="Proteomes" id="UP000422569">
    <property type="component" value="Chromosome"/>
</dbReference>
<dbReference type="GO" id="GO:0009279">
    <property type="term" value="C:cell outer membrane"/>
    <property type="evidence" value="ECO:0007669"/>
    <property type="project" value="UniProtKB-SubCell"/>
</dbReference>
<evidence type="ECO:0000256" key="9">
    <source>
        <dbReference type="ARBA" id="ARBA00023065"/>
    </source>
</evidence>
<evidence type="ECO:0000256" key="3">
    <source>
        <dbReference type="ARBA" id="ARBA00022448"/>
    </source>
</evidence>
<dbReference type="Pfam" id="PF22461">
    <property type="entry name" value="SLBB_2"/>
    <property type="match status" value="1"/>
</dbReference>
<protein>
    <submittedName>
        <fullName evidence="17">Polysaccharide export protein</fullName>
    </submittedName>
</protein>
<dbReference type="GO" id="GO:0006811">
    <property type="term" value="P:monoatomic ion transport"/>
    <property type="evidence" value="ECO:0007669"/>
    <property type="project" value="UniProtKB-KW"/>
</dbReference>
<evidence type="ECO:0000256" key="12">
    <source>
        <dbReference type="ARBA" id="ARBA00023139"/>
    </source>
</evidence>
<evidence type="ECO:0000256" key="6">
    <source>
        <dbReference type="ARBA" id="ARBA00022692"/>
    </source>
</evidence>
<keyword evidence="8" id="KW-0625">Polysaccharide transport</keyword>
<keyword evidence="4" id="KW-1134">Transmembrane beta strand</keyword>
<dbReference type="Pfam" id="PF02563">
    <property type="entry name" value="Poly_export"/>
    <property type="match status" value="1"/>
</dbReference>